<dbReference type="InterPro" id="IPR012914">
    <property type="entry name" value="PucR_dom"/>
</dbReference>
<dbReference type="RefSeq" id="WP_006638970.1">
    <property type="nucleotide sequence ID" value="NZ_BORD01000001.1"/>
</dbReference>
<evidence type="ECO:0000313" key="5">
    <source>
        <dbReference type="EMBL" id="ASB90657.1"/>
    </source>
</evidence>
<evidence type="ECO:0000256" key="1">
    <source>
        <dbReference type="ARBA" id="ARBA00006754"/>
    </source>
</evidence>
<organism evidence="5 6">
    <name type="scientific">Bacillus sonorensis</name>
    <dbReference type="NCBI Taxonomy" id="119858"/>
    <lineage>
        <taxon>Bacteria</taxon>
        <taxon>Bacillati</taxon>
        <taxon>Bacillota</taxon>
        <taxon>Bacilli</taxon>
        <taxon>Bacillales</taxon>
        <taxon>Bacillaceae</taxon>
        <taxon>Bacillus</taxon>
    </lineage>
</organism>
<reference evidence="5 6" key="1">
    <citation type="submission" date="2017-06" db="EMBL/GenBank/DDBJ databases">
        <title>Genome sequence of Bacillus sonorensis strain SRCM101395.</title>
        <authorList>
            <person name="Cho S.H."/>
        </authorList>
    </citation>
    <scope>NUCLEOTIDE SEQUENCE [LARGE SCALE GENOMIC DNA]</scope>
    <source>
        <strain evidence="5 6">SRCM101395</strain>
    </source>
</reference>
<accession>A0ABN5AIX1</accession>
<dbReference type="GeneID" id="92854967"/>
<keyword evidence="6" id="KW-1185">Reference proteome</keyword>
<evidence type="ECO:0000259" key="2">
    <source>
        <dbReference type="Pfam" id="PF07905"/>
    </source>
</evidence>
<sequence>MNVFDIMQLPVFKGARLAAGESGGFRNIQHINMMDAPDIADFLHPGELLVTTAYHVKDRPQLLKELIEKMIRRGCAGLGIKTKRFLREIPKEVIEYADKKSFPIIELNEGIRLGDIVNHTLSHILDKRTAELEQAINAQKQFTDHVMSGKSIQSLLKNVSRILDLPVLLLNQHLKPRFSSGTDRTEAPPLYEGVFHRGSKTAFTCFSTLSKQKTYSVFPIYTHEKKCGFLVVCGMIPSSDKGLLLTIEQAANVIGFELMKENALKQYARRARNEFFSNFLDGAFSSPEEIKNRAKEFQLKWNQKYICIAGKLDRNEKGVSFTENQLDSDSVFEFLEEELDAFPFPPHLFIKGNMCILLAEGTDSWAEMNAPICAFLRRFQQNAAEYFQRTISFGISNLSHQLFDAPDICKEAVDALHSGHLSGSTAFIQTYHMKDVSELLRMIPIDDLKKFHAYTLQNLANLPGDDQVLLHTLSVYLETHCQISETAKRLYVHRNTVIYRLEKCEEMLGKSLKDADTTLRLRLALRIQMLLGL</sequence>
<name>A0ABN5AIX1_9BACI</name>
<gene>
    <name evidence="5" type="ORF">S101395_04155</name>
</gene>
<evidence type="ECO:0000259" key="4">
    <source>
        <dbReference type="Pfam" id="PF17853"/>
    </source>
</evidence>
<dbReference type="Proteomes" id="UP000196877">
    <property type="component" value="Chromosome"/>
</dbReference>
<dbReference type="InterPro" id="IPR042070">
    <property type="entry name" value="PucR_C-HTH_sf"/>
</dbReference>
<feature type="domain" description="PucR C-terminal helix-turn-helix" evidence="3">
    <location>
        <begin position="469"/>
        <end position="527"/>
    </location>
</feature>
<dbReference type="InterPro" id="IPR041522">
    <property type="entry name" value="CdaR_GGDEF"/>
</dbReference>
<dbReference type="PANTHER" id="PTHR33744">
    <property type="entry name" value="CARBOHYDRATE DIACID REGULATOR"/>
    <property type="match status" value="1"/>
</dbReference>
<feature type="domain" description="CdaR GGDEF-like" evidence="4">
    <location>
        <begin position="286"/>
        <end position="417"/>
    </location>
</feature>
<protein>
    <submittedName>
        <fullName evidence="5">Purine catabolism regulatory protein</fullName>
    </submittedName>
</protein>
<dbReference type="Gene3D" id="1.10.10.2840">
    <property type="entry name" value="PucR C-terminal helix-turn-helix domain"/>
    <property type="match status" value="1"/>
</dbReference>
<evidence type="ECO:0000313" key="6">
    <source>
        <dbReference type="Proteomes" id="UP000196877"/>
    </source>
</evidence>
<dbReference type="InterPro" id="IPR051448">
    <property type="entry name" value="CdaR-like_regulators"/>
</dbReference>
<feature type="domain" description="Purine catabolism PurC-like" evidence="2">
    <location>
        <begin position="5"/>
        <end position="124"/>
    </location>
</feature>
<dbReference type="Pfam" id="PF07905">
    <property type="entry name" value="PucR"/>
    <property type="match status" value="1"/>
</dbReference>
<dbReference type="Pfam" id="PF17853">
    <property type="entry name" value="GGDEF_2"/>
    <property type="match status" value="1"/>
</dbReference>
<dbReference type="PANTHER" id="PTHR33744:SF1">
    <property type="entry name" value="DNA-BINDING TRANSCRIPTIONAL ACTIVATOR ADER"/>
    <property type="match status" value="1"/>
</dbReference>
<dbReference type="EMBL" id="CP021920">
    <property type="protein sequence ID" value="ASB90657.1"/>
    <property type="molecule type" value="Genomic_DNA"/>
</dbReference>
<proteinExistence type="inferred from homology"/>
<dbReference type="InterPro" id="IPR025736">
    <property type="entry name" value="PucR_C-HTH_dom"/>
</dbReference>
<dbReference type="Pfam" id="PF13556">
    <property type="entry name" value="HTH_30"/>
    <property type="match status" value="1"/>
</dbReference>
<comment type="similarity">
    <text evidence="1">Belongs to the CdaR family.</text>
</comment>
<evidence type="ECO:0000259" key="3">
    <source>
        <dbReference type="Pfam" id="PF13556"/>
    </source>
</evidence>